<dbReference type="Proteomes" id="UP001165678">
    <property type="component" value="Unassembled WGS sequence"/>
</dbReference>
<name>A0AA42CY74_9GAMM</name>
<sequence length="459" mass="49617">MSIARSSNAAGVRATLRPLLLRLHLYIGLFIAPFMLVAAFTGTAYVLTPQLENLVYHHALTAPTQGTARPLADQILAAQQALGTKALPSAVRPATAPGRTTRVMFTPQDAPASTSRAIFIAPDTLEVRGDLEVYGTSGILPLRTWLDQLHRSLLLGDTGRAYSELAASWLWVAALGGLILWITAPRRTSSGASSLRSRYRRWHQVLGGCLLLGLLFFSATGLTWSTWAGANIAEFRHAFGWSTPSASTTMTHTTMAREPDAHAEHRATGGSMPSMAGTAATFDLMLARARQTGLESPVIEIQAKPAGQAWKVREIDRRWPTHVDEATFDPLTGREVDHATFADYPLAAKLTRWGIDAHMGILFGLPNQLILAATGAGLCTMIILGYRMWWLRRATAVQVHGSLVGLMRDQSWTARLTITAGAIALGLALPVLGVSLAIMLVLDMLVALLRHGSRRTAVN</sequence>
<accession>A0AA42CY74</accession>
<comment type="caution">
    <text evidence="2">The sequence shown here is derived from an EMBL/GenBank/DDBJ whole genome shotgun (WGS) entry which is preliminary data.</text>
</comment>
<organism evidence="2 3">
    <name type="scientific">Larsenimonas rhizosphaerae</name>
    <dbReference type="NCBI Taxonomy" id="2944682"/>
    <lineage>
        <taxon>Bacteria</taxon>
        <taxon>Pseudomonadati</taxon>
        <taxon>Pseudomonadota</taxon>
        <taxon>Gammaproteobacteria</taxon>
        <taxon>Oceanospirillales</taxon>
        <taxon>Halomonadaceae</taxon>
        <taxon>Larsenimonas</taxon>
    </lineage>
</organism>
<dbReference type="PANTHER" id="PTHR34219:SF1">
    <property type="entry name" value="PEPSY DOMAIN-CONTAINING PROTEIN"/>
    <property type="match status" value="1"/>
</dbReference>
<keyword evidence="1" id="KW-1133">Transmembrane helix</keyword>
<dbReference type="RefSeq" id="WP_265896454.1">
    <property type="nucleotide sequence ID" value="NZ_JAPIVE010000003.1"/>
</dbReference>
<dbReference type="PANTHER" id="PTHR34219">
    <property type="entry name" value="IRON-REGULATED INNER MEMBRANE PROTEIN-RELATED"/>
    <property type="match status" value="1"/>
</dbReference>
<reference evidence="2" key="1">
    <citation type="submission" date="2022-11" db="EMBL/GenBank/DDBJ databases">
        <title>Larsenimonas rhizosphaerae sp. nov., isolated from a tidal mudflat.</title>
        <authorList>
            <person name="Lee S.D."/>
            <person name="Kim I.S."/>
        </authorList>
    </citation>
    <scope>NUCLEOTIDE SEQUENCE</scope>
    <source>
        <strain evidence="2">GH2-1</strain>
    </source>
</reference>
<feature type="transmembrane region" description="Helical" evidence="1">
    <location>
        <begin position="166"/>
        <end position="184"/>
    </location>
</feature>
<evidence type="ECO:0000256" key="1">
    <source>
        <dbReference type="SAM" id="Phobius"/>
    </source>
</evidence>
<feature type="transmembrane region" description="Helical" evidence="1">
    <location>
        <begin position="205"/>
        <end position="227"/>
    </location>
</feature>
<feature type="transmembrane region" description="Helical" evidence="1">
    <location>
        <begin position="416"/>
        <end position="442"/>
    </location>
</feature>
<gene>
    <name evidence="2" type="ORF">OQ287_11070</name>
</gene>
<dbReference type="AlphaFoldDB" id="A0AA42CY74"/>
<evidence type="ECO:0000313" key="2">
    <source>
        <dbReference type="EMBL" id="MCX2524780.1"/>
    </source>
</evidence>
<keyword evidence="1" id="KW-0472">Membrane</keyword>
<protein>
    <submittedName>
        <fullName evidence="2">PepSY-associated TM helix domain-containing protein</fullName>
    </submittedName>
</protein>
<dbReference type="InterPro" id="IPR005625">
    <property type="entry name" value="PepSY-ass_TM"/>
</dbReference>
<dbReference type="Pfam" id="PF03929">
    <property type="entry name" value="PepSY_TM"/>
    <property type="match status" value="1"/>
</dbReference>
<feature type="transmembrane region" description="Helical" evidence="1">
    <location>
        <begin position="23"/>
        <end position="47"/>
    </location>
</feature>
<feature type="transmembrane region" description="Helical" evidence="1">
    <location>
        <begin position="369"/>
        <end position="386"/>
    </location>
</feature>
<evidence type="ECO:0000313" key="3">
    <source>
        <dbReference type="Proteomes" id="UP001165678"/>
    </source>
</evidence>
<keyword evidence="1" id="KW-0812">Transmembrane</keyword>
<keyword evidence="3" id="KW-1185">Reference proteome</keyword>
<dbReference type="EMBL" id="JAPIVE010000003">
    <property type="protein sequence ID" value="MCX2524780.1"/>
    <property type="molecule type" value="Genomic_DNA"/>
</dbReference>
<proteinExistence type="predicted"/>